<reference evidence="2" key="1">
    <citation type="journal article" date="2022" name="IScience">
        <title>Evolution of zygomycete secretomes and the origins of terrestrial fungal ecologies.</title>
        <authorList>
            <person name="Chang Y."/>
            <person name="Wang Y."/>
            <person name="Mondo S."/>
            <person name="Ahrendt S."/>
            <person name="Andreopoulos W."/>
            <person name="Barry K."/>
            <person name="Beard J."/>
            <person name="Benny G.L."/>
            <person name="Blankenship S."/>
            <person name="Bonito G."/>
            <person name="Cuomo C."/>
            <person name="Desiro A."/>
            <person name="Gervers K.A."/>
            <person name="Hundley H."/>
            <person name="Kuo A."/>
            <person name="LaButti K."/>
            <person name="Lang B.F."/>
            <person name="Lipzen A."/>
            <person name="O'Donnell K."/>
            <person name="Pangilinan J."/>
            <person name="Reynolds N."/>
            <person name="Sandor L."/>
            <person name="Smith M.E."/>
            <person name="Tsang A."/>
            <person name="Grigoriev I.V."/>
            <person name="Stajich J.E."/>
            <person name="Spatafora J.W."/>
        </authorList>
    </citation>
    <scope>NUCLEOTIDE SEQUENCE</scope>
    <source>
        <strain evidence="2">RSA 2281</strain>
    </source>
</reference>
<evidence type="ECO:0000313" key="2">
    <source>
        <dbReference type="EMBL" id="KAI9274774.1"/>
    </source>
</evidence>
<keyword evidence="3" id="KW-1185">Reference proteome</keyword>
<protein>
    <submittedName>
        <fullName evidence="2">Uncharacterized protein</fullName>
    </submittedName>
</protein>
<comment type="caution">
    <text evidence="2">The sequence shown here is derived from an EMBL/GenBank/DDBJ whole genome shotgun (WGS) entry which is preliminary data.</text>
</comment>
<name>A0AAD5KLR3_9FUNG</name>
<proteinExistence type="predicted"/>
<dbReference type="Proteomes" id="UP001209540">
    <property type="component" value="Unassembled WGS sequence"/>
</dbReference>
<feature type="compositionally biased region" description="Low complexity" evidence="1">
    <location>
        <begin position="31"/>
        <end position="50"/>
    </location>
</feature>
<gene>
    <name evidence="2" type="ORF">BDA99DRAFT_601881</name>
</gene>
<organism evidence="2 3">
    <name type="scientific">Phascolomyces articulosus</name>
    <dbReference type="NCBI Taxonomy" id="60185"/>
    <lineage>
        <taxon>Eukaryota</taxon>
        <taxon>Fungi</taxon>
        <taxon>Fungi incertae sedis</taxon>
        <taxon>Mucoromycota</taxon>
        <taxon>Mucoromycotina</taxon>
        <taxon>Mucoromycetes</taxon>
        <taxon>Mucorales</taxon>
        <taxon>Lichtheimiaceae</taxon>
        <taxon>Phascolomyces</taxon>
    </lineage>
</organism>
<dbReference type="AlphaFoldDB" id="A0AAD5KLR3"/>
<accession>A0AAD5KLR3</accession>
<feature type="region of interest" description="Disordered" evidence="1">
    <location>
        <begin position="19"/>
        <end position="52"/>
    </location>
</feature>
<sequence>MRNVINDSYVPVPVPVRASCGQEGHSRSTHSSCPNNPSNINNDISNGNANEEPNLEATPSVCVCASCGQEGHLQGRNQGRLIDRDLNATNNIGTIFMAYVNSNESLNSRPVHLRRAQKLQGINDQLHEQELESDDEFKSDEDFNTILLYNRIPVAYD</sequence>
<evidence type="ECO:0000313" key="3">
    <source>
        <dbReference type="Proteomes" id="UP001209540"/>
    </source>
</evidence>
<reference evidence="2" key="2">
    <citation type="submission" date="2023-02" db="EMBL/GenBank/DDBJ databases">
        <authorList>
            <consortium name="DOE Joint Genome Institute"/>
            <person name="Mondo S.J."/>
            <person name="Chang Y."/>
            <person name="Wang Y."/>
            <person name="Ahrendt S."/>
            <person name="Andreopoulos W."/>
            <person name="Barry K."/>
            <person name="Beard J."/>
            <person name="Benny G.L."/>
            <person name="Blankenship S."/>
            <person name="Bonito G."/>
            <person name="Cuomo C."/>
            <person name="Desiro A."/>
            <person name="Gervers K.A."/>
            <person name="Hundley H."/>
            <person name="Kuo A."/>
            <person name="LaButti K."/>
            <person name="Lang B.F."/>
            <person name="Lipzen A."/>
            <person name="O'Donnell K."/>
            <person name="Pangilinan J."/>
            <person name="Reynolds N."/>
            <person name="Sandor L."/>
            <person name="Smith M.W."/>
            <person name="Tsang A."/>
            <person name="Grigoriev I.V."/>
            <person name="Stajich J.E."/>
            <person name="Spatafora J.W."/>
        </authorList>
    </citation>
    <scope>NUCLEOTIDE SEQUENCE</scope>
    <source>
        <strain evidence="2">RSA 2281</strain>
    </source>
</reference>
<dbReference type="EMBL" id="JAIXMP010000004">
    <property type="protein sequence ID" value="KAI9274774.1"/>
    <property type="molecule type" value="Genomic_DNA"/>
</dbReference>
<evidence type="ECO:0000256" key="1">
    <source>
        <dbReference type="SAM" id="MobiDB-lite"/>
    </source>
</evidence>